<dbReference type="AlphaFoldDB" id="A0A0C2MFJ4"/>
<accession>A0A0C2MFJ4</accession>
<evidence type="ECO:0000313" key="2">
    <source>
        <dbReference type="EMBL" id="KII65951.1"/>
    </source>
</evidence>
<evidence type="ECO:0000256" key="1">
    <source>
        <dbReference type="SAM" id="MobiDB-lite"/>
    </source>
</evidence>
<protein>
    <submittedName>
        <fullName evidence="2">Uncharacterized protein</fullName>
    </submittedName>
</protein>
<evidence type="ECO:0000313" key="3">
    <source>
        <dbReference type="Proteomes" id="UP000031668"/>
    </source>
</evidence>
<gene>
    <name evidence="2" type="ORF">RF11_14892</name>
</gene>
<organism evidence="2 3">
    <name type="scientific">Thelohanellus kitauei</name>
    <name type="common">Myxosporean</name>
    <dbReference type="NCBI Taxonomy" id="669202"/>
    <lineage>
        <taxon>Eukaryota</taxon>
        <taxon>Metazoa</taxon>
        <taxon>Cnidaria</taxon>
        <taxon>Myxozoa</taxon>
        <taxon>Myxosporea</taxon>
        <taxon>Bivalvulida</taxon>
        <taxon>Platysporina</taxon>
        <taxon>Myxobolidae</taxon>
        <taxon>Thelohanellus</taxon>
    </lineage>
</organism>
<reference evidence="2 3" key="1">
    <citation type="journal article" date="2014" name="Genome Biol. Evol.">
        <title>The genome of the myxosporean Thelohanellus kitauei shows adaptations to nutrient acquisition within its fish host.</title>
        <authorList>
            <person name="Yang Y."/>
            <person name="Xiong J."/>
            <person name="Zhou Z."/>
            <person name="Huo F."/>
            <person name="Miao W."/>
            <person name="Ran C."/>
            <person name="Liu Y."/>
            <person name="Zhang J."/>
            <person name="Feng J."/>
            <person name="Wang M."/>
            <person name="Wang M."/>
            <person name="Wang L."/>
            <person name="Yao B."/>
        </authorList>
    </citation>
    <scope>NUCLEOTIDE SEQUENCE [LARGE SCALE GENOMIC DNA]</scope>
    <source>
        <strain evidence="2">Wuqing</strain>
    </source>
</reference>
<dbReference type="EMBL" id="JWZT01003648">
    <property type="protein sequence ID" value="KII65951.1"/>
    <property type="molecule type" value="Genomic_DNA"/>
</dbReference>
<keyword evidence="3" id="KW-1185">Reference proteome</keyword>
<feature type="region of interest" description="Disordered" evidence="1">
    <location>
        <begin position="89"/>
        <end position="109"/>
    </location>
</feature>
<comment type="caution">
    <text evidence="2">The sequence shown here is derived from an EMBL/GenBank/DDBJ whole genome shotgun (WGS) entry which is preliminary data.</text>
</comment>
<sequence>MSFNTHSRLCSTIYIDLLAGSSIFDTPALGCKLKVTPMRLAMWMIQELLRKFNTLSLMSPNPYFDSAEVPTKAALETELVHPSRSTTRGYTAAKDQCGHPSASEESRRVSKYTEGKRAIRICSAACGLVWLARADFSHSQLCVRRSRRACFHGTDNPLDSERRAMASL</sequence>
<proteinExistence type="predicted"/>
<dbReference type="Proteomes" id="UP000031668">
    <property type="component" value="Unassembled WGS sequence"/>
</dbReference>
<name>A0A0C2MFJ4_THEKT</name>